<keyword evidence="2" id="KW-0723">Serine/threonine-protein kinase</keyword>
<reference evidence="8" key="1">
    <citation type="submission" date="2022-11" db="EMBL/GenBank/DDBJ databases">
        <title>Genome Sequence of Cubamyces cubensis.</title>
        <authorList>
            <person name="Buettner E."/>
        </authorList>
    </citation>
    <scope>NUCLEOTIDE SEQUENCE</scope>
    <source>
        <strain evidence="8">MPL-01</strain>
    </source>
</reference>
<dbReference type="PROSITE" id="PS50011">
    <property type="entry name" value="PROTEIN_KINASE_DOM"/>
    <property type="match status" value="1"/>
</dbReference>
<comment type="similarity">
    <text evidence="1">Belongs to the protein kinase superfamily. CAMK Ser/Thr protein kinase family. NIM1 subfamily.</text>
</comment>
<dbReference type="EMBL" id="JAPEVG010000133">
    <property type="protein sequence ID" value="KAJ8481567.1"/>
    <property type="molecule type" value="Genomic_DNA"/>
</dbReference>
<dbReference type="SMART" id="SM00220">
    <property type="entry name" value="S_TKc"/>
    <property type="match status" value="1"/>
</dbReference>
<dbReference type="GO" id="GO:0004674">
    <property type="term" value="F:protein serine/threonine kinase activity"/>
    <property type="evidence" value="ECO:0007669"/>
    <property type="project" value="UniProtKB-KW"/>
</dbReference>
<evidence type="ECO:0000256" key="2">
    <source>
        <dbReference type="ARBA" id="ARBA00022527"/>
    </source>
</evidence>
<dbReference type="InterPro" id="IPR000719">
    <property type="entry name" value="Prot_kinase_dom"/>
</dbReference>
<dbReference type="SUPFAM" id="SSF56112">
    <property type="entry name" value="Protein kinase-like (PK-like)"/>
    <property type="match status" value="2"/>
</dbReference>
<organism evidence="8 9">
    <name type="scientific">Trametes cubensis</name>
    <dbReference type="NCBI Taxonomy" id="1111947"/>
    <lineage>
        <taxon>Eukaryota</taxon>
        <taxon>Fungi</taxon>
        <taxon>Dikarya</taxon>
        <taxon>Basidiomycota</taxon>
        <taxon>Agaricomycotina</taxon>
        <taxon>Agaricomycetes</taxon>
        <taxon>Polyporales</taxon>
        <taxon>Polyporaceae</taxon>
        <taxon>Trametes</taxon>
    </lineage>
</organism>
<comment type="caution">
    <text evidence="8">The sequence shown here is derived from an EMBL/GenBank/DDBJ whole genome shotgun (WGS) entry which is preliminary data.</text>
</comment>
<keyword evidence="4" id="KW-0547">Nucleotide-binding</keyword>
<dbReference type="InterPro" id="IPR011009">
    <property type="entry name" value="Kinase-like_dom_sf"/>
</dbReference>
<proteinExistence type="inferred from homology"/>
<dbReference type="PANTHER" id="PTHR24346">
    <property type="entry name" value="MAP/MICROTUBULE AFFINITY-REGULATING KINASE"/>
    <property type="match status" value="1"/>
</dbReference>
<dbReference type="AlphaFoldDB" id="A0AAD7XB26"/>
<dbReference type="Gene3D" id="1.10.510.10">
    <property type="entry name" value="Transferase(Phosphotransferase) domain 1"/>
    <property type="match status" value="2"/>
</dbReference>
<keyword evidence="6" id="KW-0067">ATP-binding</keyword>
<dbReference type="Proteomes" id="UP001215151">
    <property type="component" value="Unassembled WGS sequence"/>
</dbReference>
<dbReference type="GO" id="GO:0005524">
    <property type="term" value="F:ATP binding"/>
    <property type="evidence" value="ECO:0007669"/>
    <property type="project" value="UniProtKB-KW"/>
</dbReference>
<accession>A0AAD7XB26</accession>
<dbReference type="PANTHER" id="PTHR24346:SF82">
    <property type="entry name" value="KP78A-RELATED"/>
    <property type="match status" value="1"/>
</dbReference>
<evidence type="ECO:0000313" key="8">
    <source>
        <dbReference type="EMBL" id="KAJ8481567.1"/>
    </source>
</evidence>
<feature type="domain" description="Protein kinase" evidence="7">
    <location>
        <begin position="135"/>
        <end position="543"/>
    </location>
</feature>
<evidence type="ECO:0000259" key="7">
    <source>
        <dbReference type="PROSITE" id="PS50011"/>
    </source>
</evidence>
<protein>
    <recommendedName>
        <fullName evidence="7">Protein kinase domain-containing protein</fullName>
    </recommendedName>
</protein>
<dbReference type="GO" id="GO:0035556">
    <property type="term" value="P:intracellular signal transduction"/>
    <property type="evidence" value="ECO:0007669"/>
    <property type="project" value="TreeGrafter"/>
</dbReference>
<name>A0AAD7XB26_9APHY</name>
<keyword evidence="5" id="KW-0418">Kinase</keyword>
<keyword evidence="9" id="KW-1185">Reference proteome</keyword>
<evidence type="ECO:0000256" key="4">
    <source>
        <dbReference type="ARBA" id="ARBA00022741"/>
    </source>
</evidence>
<evidence type="ECO:0000256" key="1">
    <source>
        <dbReference type="ARBA" id="ARBA00010791"/>
    </source>
</evidence>
<sequence length="543" mass="61251">MAPSSAIVPSHDGLGLASYEVYWRDLCLYLKSRGYNLRARYQPDWEPSWKFHGVPWYKAEDYIDLPLHGARMIDATRASDGKLVYLKAISKTSQELELCRFFSSEELRRDPRNHCVPLLDVVAHPTDLDTCFIVMPFLRKIDNPAFNTVMDCGEQLLEGIAFMHEHNVAHRDCAYPNVMMDATALFPKGFHPVYTGSLPDISSKAEPLSRSAVRVKYYLVDFDATVPELSKDIPYDPFKTDIYIMGPLFREAFLEKYSNVDAVASTEVARNQGQHVRNAEIMEGQTADRVNTRRGNTRCYVSMGSDDTVIESSSYILTARYLSLMPFLRNIDDPAFETIEDILECGEQLLEGLSFMHEHDVAHRDCAYPNVMMDASAMYPRGFHPVYTWYLPDASGYADVLPRSSVRVTYYLIDFGISTHSTSKDTPRLVLGTDGIDGSVPELSNDVPYDPFKTDIYVLGALFRQVFLEKYSNVDIIAPLVASMTATDPQSRPDASTALTAWRSIRDGLSTGQKSWRAKSRNESLLGSMLRDAKNLLTSAVQF</sequence>
<keyword evidence="3" id="KW-0808">Transferase</keyword>
<evidence type="ECO:0000256" key="6">
    <source>
        <dbReference type="ARBA" id="ARBA00022840"/>
    </source>
</evidence>
<evidence type="ECO:0000256" key="5">
    <source>
        <dbReference type="ARBA" id="ARBA00022777"/>
    </source>
</evidence>
<gene>
    <name evidence="8" type="ORF">ONZ51_g5904</name>
</gene>
<dbReference type="GO" id="GO:0005737">
    <property type="term" value="C:cytoplasm"/>
    <property type="evidence" value="ECO:0007669"/>
    <property type="project" value="TreeGrafter"/>
</dbReference>
<evidence type="ECO:0000313" key="9">
    <source>
        <dbReference type="Proteomes" id="UP001215151"/>
    </source>
</evidence>
<evidence type="ECO:0000256" key="3">
    <source>
        <dbReference type="ARBA" id="ARBA00022679"/>
    </source>
</evidence>